<dbReference type="Gene3D" id="3.90.1200.10">
    <property type="match status" value="1"/>
</dbReference>
<proteinExistence type="predicted"/>
<protein>
    <recommendedName>
        <fullName evidence="1">Aminoglycoside phosphotransferase domain-containing protein</fullName>
    </recommendedName>
</protein>
<dbReference type="EMBL" id="CADCTI010000176">
    <property type="protein sequence ID" value="CAA9251779.1"/>
    <property type="molecule type" value="Genomic_DNA"/>
</dbReference>
<feature type="domain" description="Aminoglycoside phosphotransferase" evidence="1">
    <location>
        <begin position="52"/>
        <end position="230"/>
    </location>
</feature>
<evidence type="ECO:0000313" key="2">
    <source>
        <dbReference type="EMBL" id="CAA9251779.1"/>
    </source>
</evidence>
<reference evidence="2" key="1">
    <citation type="submission" date="2020-02" db="EMBL/GenBank/DDBJ databases">
        <authorList>
            <person name="Meier V. D."/>
        </authorList>
    </citation>
    <scope>NUCLEOTIDE SEQUENCE</scope>
    <source>
        <strain evidence="2">AVDCRST_MAG57</strain>
    </source>
</reference>
<sequence length="274" mass="29026">MTAARAVAAAHGLRRVEPQLLHDGVNVVLRLTPAPVVARVATLTRLVRPDGLTPFTREVSLATTLAAAGAPVLPPSDLLPPGPHRHEGVVLSFWTHVTVLPETPGPTEVARAFAELHDHLADLPVVGTPLDTPLRDLQTFLARAAAWGVPESDLSALEDRLAGLWPMLGGPARRLHGDAHPGNLLATPAGWRWTDLEDTCSGPLAWDLACLRSTGRLDGRAALDALPHAPSDAELAPWLELRRLHVAAWGVVHATAHPEAAEAARLRLAAVLAG</sequence>
<gene>
    <name evidence="2" type="ORF">AVDCRST_MAG57-2167</name>
</gene>
<dbReference type="AlphaFoldDB" id="A0A6J4IJ57"/>
<dbReference type="SUPFAM" id="SSF56112">
    <property type="entry name" value="Protein kinase-like (PK-like)"/>
    <property type="match status" value="1"/>
</dbReference>
<evidence type="ECO:0000259" key="1">
    <source>
        <dbReference type="Pfam" id="PF01636"/>
    </source>
</evidence>
<dbReference type="InterPro" id="IPR011009">
    <property type="entry name" value="Kinase-like_dom_sf"/>
</dbReference>
<dbReference type="Pfam" id="PF01636">
    <property type="entry name" value="APH"/>
    <property type="match status" value="1"/>
</dbReference>
<accession>A0A6J4IJ57</accession>
<name>A0A6J4IJ57_9ACTN</name>
<dbReference type="InterPro" id="IPR002575">
    <property type="entry name" value="Aminoglycoside_PTrfase"/>
</dbReference>
<organism evidence="2">
    <name type="scientific">uncultured Blastococcus sp</name>
    <dbReference type="NCBI Taxonomy" id="217144"/>
    <lineage>
        <taxon>Bacteria</taxon>
        <taxon>Bacillati</taxon>
        <taxon>Actinomycetota</taxon>
        <taxon>Actinomycetes</taxon>
        <taxon>Geodermatophilales</taxon>
        <taxon>Geodermatophilaceae</taxon>
        <taxon>Blastococcus</taxon>
        <taxon>environmental samples</taxon>
    </lineage>
</organism>